<sequence length="336" mass="36881">MSSPFDAEHWERVMRIVDEAWQSVLETINPHNIDPWILADLPQMCLLVANGETRWPASSGPGTGPWGEGSLPACPAILNRDLCDDAPQVMGQILMDIVQGGEDNVQVELLSMGVIAEQVAVVWGEDSYEGQTSYPHTVVRVTIPGHGSWILDLTRSQFGFKDAWIREEEYRQQHQAPGTLDIGCVPLDPTSRFDRARGIFDDLRYRLFAWFRITLAGQGLRSIHELVDLPADEARQGTEELLEIARCVLLKGGHVGGGQRGQGVSEGAGGRAAGAGPLRRSRRRGGKRGGSLTGTRANQATQTRGRTGWCRLQEGGIGFLALCRGLKSLCWNHCFM</sequence>
<feature type="region of interest" description="Disordered" evidence="1">
    <location>
        <begin position="257"/>
        <end position="304"/>
    </location>
</feature>
<accession>A0A6A6QB27</accession>
<dbReference type="OrthoDB" id="10571978at2759"/>
<gene>
    <name evidence="2" type="ORF">BU16DRAFT_544603</name>
</gene>
<keyword evidence="3" id="KW-1185">Reference proteome</keyword>
<dbReference type="EMBL" id="MU004199">
    <property type="protein sequence ID" value="KAF2489196.1"/>
    <property type="molecule type" value="Genomic_DNA"/>
</dbReference>
<reference evidence="2" key="1">
    <citation type="journal article" date="2020" name="Stud. Mycol.">
        <title>101 Dothideomycetes genomes: a test case for predicting lifestyles and emergence of pathogens.</title>
        <authorList>
            <person name="Haridas S."/>
            <person name="Albert R."/>
            <person name="Binder M."/>
            <person name="Bloem J."/>
            <person name="Labutti K."/>
            <person name="Salamov A."/>
            <person name="Andreopoulos B."/>
            <person name="Baker S."/>
            <person name="Barry K."/>
            <person name="Bills G."/>
            <person name="Bluhm B."/>
            <person name="Cannon C."/>
            <person name="Castanera R."/>
            <person name="Culley D."/>
            <person name="Daum C."/>
            <person name="Ezra D."/>
            <person name="Gonzalez J."/>
            <person name="Henrissat B."/>
            <person name="Kuo A."/>
            <person name="Liang C."/>
            <person name="Lipzen A."/>
            <person name="Lutzoni F."/>
            <person name="Magnuson J."/>
            <person name="Mondo S."/>
            <person name="Nolan M."/>
            <person name="Ohm R."/>
            <person name="Pangilinan J."/>
            <person name="Park H.-J."/>
            <person name="Ramirez L."/>
            <person name="Alfaro M."/>
            <person name="Sun H."/>
            <person name="Tritt A."/>
            <person name="Yoshinaga Y."/>
            <person name="Zwiers L.-H."/>
            <person name="Turgeon B."/>
            <person name="Goodwin S."/>
            <person name="Spatafora J."/>
            <person name="Crous P."/>
            <person name="Grigoriev I."/>
        </authorList>
    </citation>
    <scope>NUCLEOTIDE SEQUENCE</scope>
    <source>
        <strain evidence="2">CBS 269.34</strain>
    </source>
</reference>
<organism evidence="2 3">
    <name type="scientific">Lophium mytilinum</name>
    <dbReference type="NCBI Taxonomy" id="390894"/>
    <lineage>
        <taxon>Eukaryota</taxon>
        <taxon>Fungi</taxon>
        <taxon>Dikarya</taxon>
        <taxon>Ascomycota</taxon>
        <taxon>Pezizomycotina</taxon>
        <taxon>Dothideomycetes</taxon>
        <taxon>Pleosporomycetidae</taxon>
        <taxon>Mytilinidiales</taxon>
        <taxon>Mytilinidiaceae</taxon>
        <taxon>Lophium</taxon>
    </lineage>
</organism>
<dbReference type="AlphaFoldDB" id="A0A6A6QB27"/>
<evidence type="ECO:0000313" key="3">
    <source>
        <dbReference type="Proteomes" id="UP000799750"/>
    </source>
</evidence>
<feature type="compositionally biased region" description="Gly residues" evidence="1">
    <location>
        <begin position="257"/>
        <end position="273"/>
    </location>
</feature>
<dbReference type="Proteomes" id="UP000799750">
    <property type="component" value="Unassembled WGS sequence"/>
</dbReference>
<proteinExistence type="predicted"/>
<name>A0A6A6QB27_9PEZI</name>
<protein>
    <submittedName>
        <fullName evidence="2">Uncharacterized protein</fullName>
    </submittedName>
</protein>
<evidence type="ECO:0000256" key="1">
    <source>
        <dbReference type="SAM" id="MobiDB-lite"/>
    </source>
</evidence>
<evidence type="ECO:0000313" key="2">
    <source>
        <dbReference type="EMBL" id="KAF2489196.1"/>
    </source>
</evidence>